<feature type="short sequence motif" description="Gly-cisPro motif, important for rejection of L-amino acids" evidence="2">
    <location>
        <begin position="137"/>
        <end position="138"/>
    </location>
</feature>
<dbReference type="EMBL" id="JAOWKY010000001">
    <property type="protein sequence ID" value="MCV2868082.1"/>
    <property type="molecule type" value="Genomic_DNA"/>
</dbReference>
<organism evidence="3 4">
    <name type="scientific">Albidovulum marisflavi</name>
    <dbReference type="NCBI Taxonomy" id="2984159"/>
    <lineage>
        <taxon>Bacteria</taxon>
        <taxon>Pseudomonadati</taxon>
        <taxon>Pseudomonadota</taxon>
        <taxon>Alphaproteobacteria</taxon>
        <taxon>Rhodobacterales</taxon>
        <taxon>Paracoccaceae</taxon>
        <taxon>Albidovulum</taxon>
    </lineage>
</organism>
<dbReference type="HAMAP" id="MF_00518">
    <property type="entry name" value="Deacylase_Dtd"/>
    <property type="match status" value="1"/>
</dbReference>
<sequence length="147" mass="15680">MRALVQRVSRARVTVAGRTTGEIGAGLMILICAMQGDTEAEADRLAQKISKLRIFKDDADKMNLSLSDAGGSALVVSQFTLAADTSRGNRPGFSTAAPPDEGERLYNYFSDRLRALGITVANGEFGADMDVELVNQGPVTIWLDTAA</sequence>
<dbReference type="InterPro" id="IPR003732">
    <property type="entry name" value="Daa-tRNA_deacyls_DTD"/>
</dbReference>
<proteinExistence type="inferred from homology"/>
<dbReference type="InterPro" id="IPR023509">
    <property type="entry name" value="DTD-like_sf"/>
</dbReference>
<dbReference type="Pfam" id="PF02580">
    <property type="entry name" value="Tyr_Deacylase"/>
    <property type="match status" value="1"/>
</dbReference>
<comment type="subunit">
    <text evidence="2">Homodimer.</text>
</comment>
<dbReference type="NCBIfam" id="TIGR00256">
    <property type="entry name" value="D-aminoacyl-tRNA deacylase"/>
    <property type="match status" value="1"/>
</dbReference>
<dbReference type="Gene3D" id="3.50.80.10">
    <property type="entry name" value="D-tyrosyl-tRNA(Tyr) deacylase"/>
    <property type="match status" value="1"/>
</dbReference>
<evidence type="ECO:0000256" key="2">
    <source>
        <dbReference type="HAMAP-Rule" id="MF_00518"/>
    </source>
</evidence>
<dbReference type="SUPFAM" id="SSF69500">
    <property type="entry name" value="DTD-like"/>
    <property type="match status" value="1"/>
</dbReference>
<dbReference type="EC" id="3.1.1.96" evidence="2"/>
<keyword evidence="2" id="KW-0963">Cytoplasm</keyword>
<comment type="similarity">
    <text evidence="1 2">Belongs to the DTD family.</text>
</comment>
<keyword evidence="2" id="KW-0694">RNA-binding</keyword>
<evidence type="ECO:0000256" key="1">
    <source>
        <dbReference type="ARBA" id="ARBA00009673"/>
    </source>
</evidence>
<keyword evidence="4" id="KW-1185">Reference proteome</keyword>
<gene>
    <name evidence="2 3" type="primary">dtd</name>
    <name evidence="3" type="ORF">OEW28_05520</name>
</gene>
<name>A0ABT2ZAI2_9RHOB</name>
<accession>A0ABT2ZAI2</accession>
<dbReference type="CDD" id="cd00563">
    <property type="entry name" value="Dtyr_deacylase"/>
    <property type="match status" value="1"/>
</dbReference>
<comment type="catalytic activity">
    <reaction evidence="2">
        <text>glycyl-tRNA(Ala) + H2O = tRNA(Ala) + glycine + H(+)</text>
        <dbReference type="Rhea" id="RHEA:53744"/>
        <dbReference type="Rhea" id="RHEA-COMP:9657"/>
        <dbReference type="Rhea" id="RHEA-COMP:13640"/>
        <dbReference type="ChEBI" id="CHEBI:15377"/>
        <dbReference type="ChEBI" id="CHEBI:15378"/>
        <dbReference type="ChEBI" id="CHEBI:57305"/>
        <dbReference type="ChEBI" id="CHEBI:78442"/>
        <dbReference type="ChEBI" id="CHEBI:78522"/>
    </reaction>
</comment>
<comment type="caution">
    <text evidence="3">The sequence shown here is derived from an EMBL/GenBank/DDBJ whole genome shotgun (WGS) entry which is preliminary data.</text>
</comment>
<dbReference type="PANTHER" id="PTHR10472">
    <property type="entry name" value="D-TYROSYL-TRNA TYR DEACYLASE"/>
    <property type="match status" value="1"/>
</dbReference>
<reference evidence="3 4" key="1">
    <citation type="submission" date="2022-10" db="EMBL/GenBank/DDBJ databases">
        <title>Defluviimonas sp. nov., isolated from ocean surface water.</title>
        <authorList>
            <person name="He W."/>
            <person name="Wang L."/>
            <person name="Zhang D.-F."/>
        </authorList>
    </citation>
    <scope>NUCLEOTIDE SEQUENCE [LARGE SCALE GENOMIC DNA]</scope>
    <source>
        <strain evidence="3 4">WL0002</strain>
    </source>
</reference>
<dbReference type="GO" id="GO:0051499">
    <property type="term" value="F:D-aminoacyl-tRNA deacylase activity"/>
    <property type="evidence" value="ECO:0007669"/>
    <property type="project" value="UniProtKB-EC"/>
</dbReference>
<dbReference type="RefSeq" id="WP_263733704.1">
    <property type="nucleotide sequence ID" value="NZ_JAOWKY010000001.1"/>
</dbReference>
<comment type="function">
    <text evidence="2">An aminoacyl-tRNA editing enzyme that deacylates mischarged D-aminoacyl-tRNAs. Also deacylates mischarged glycyl-tRNA(Ala), protecting cells against glycine mischarging by AlaRS. Acts via tRNA-based rather than protein-based catalysis; rejects L-amino acids rather than detecting D-amino acids in the active site. By recycling D-aminoacyl-tRNA to D-amino acids and free tRNA molecules, this enzyme counteracts the toxicity associated with the formation of D-aminoacyl-tRNA entities in vivo and helps enforce protein L-homochirality.</text>
</comment>
<keyword evidence="2 3" id="KW-0378">Hydrolase</keyword>
<keyword evidence="2" id="KW-0820">tRNA-binding</keyword>
<evidence type="ECO:0000313" key="4">
    <source>
        <dbReference type="Proteomes" id="UP001652542"/>
    </source>
</evidence>
<dbReference type="EC" id="3.1.1.-" evidence="2"/>
<dbReference type="Proteomes" id="UP001652542">
    <property type="component" value="Unassembled WGS sequence"/>
</dbReference>
<comment type="subcellular location">
    <subcellularLocation>
        <location evidence="2">Cytoplasm</location>
    </subcellularLocation>
</comment>
<comment type="domain">
    <text evidence="2">A Gly-cisPro motif from one monomer fits into the active site of the other monomer to allow specific chiral rejection of L-amino acids.</text>
</comment>
<comment type="catalytic activity">
    <reaction evidence="2">
        <text>a D-aminoacyl-tRNA + H2O = a tRNA + a D-alpha-amino acid + H(+)</text>
        <dbReference type="Rhea" id="RHEA:13953"/>
        <dbReference type="Rhea" id="RHEA-COMP:10123"/>
        <dbReference type="Rhea" id="RHEA-COMP:10124"/>
        <dbReference type="ChEBI" id="CHEBI:15377"/>
        <dbReference type="ChEBI" id="CHEBI:15378"/>
        <dbReference type="ChEBI" id="CHEBI:59871"/>
        <dbReference type="ChEBI" id="CHEBI:78442"/>
        <dbReference type="ChEBI" id="CHEBI:79333"/>
        <dbReference type="EC" id="3.1.1.96"/>
    </reaction>
</comment>
<protein>
    <recommendedName>
        <fullName evidence="2">D-aminoacyl-tRNA deacylase</fullName>
        <shortName evidence="2">DTD</shortName>
        <ecNumber evidence="2">3.1.1.96</ecNumber>
    </recommendedName>
    <alternativeName>
        <fullName evidence="2">Gly-tRNA(Ala) deacylase</fullName>
        <ecNumber evidence="2">3.1.1.-</ecNumber>
    </alternativeName>
</protein>
<evidence type="ECO:0000313" key="3">
    <source>
        <dbReference type="EMBL" id="MCV2868082.1"/>
    </source>
</evidence>
<dbReference type="PANTHER" id="PTHR10472:SF5">
    <property type="entry name" value="D-AMINOACYL-TRNA DEACYLASE 1"/>
    <property type="match status" value="1"/>
</dbReference>